<dbReference type="InterPro" id="IPR025626">
    <property type="entry name" value="YyzF"/>
</dbReference>
<evidence type="ECO:0000313" key="1">
    <source>
        <dbReference type="EMBL" id="SHJ27973.1"/>
    </source>
</evidence>
<dbReference type="Pfam" id="PF14116">
    <property type="entry name" value="YyzF"/>
    <property type="match status" value="1"/>
</dbReference>
<dbReference type="STRING" id="1121476.SAMN02745751_02162"/>
<reference evidence="1 2" key="1">
    <citation type="submission" date="2016-11" db="EMBL/GenBank/DDBJ databases">
        <authorList>
            <person name="Jaros S."/>
            <person name="Januszkiewicz K."/>
            <person name="Wedrychowicz H."/>
        </authorList>
    </citation>
    <scope>NUCLEOTIDE SEQUENCE [LARGE SCALE GENOMIC DNA]</scope>
    <source>
        <strain evidence="1 2">DSM 17477</strain>
    </source>
</reference>
<name>A0A1M6I0H6_9FIRM</name>
<gene>
    <name evidence="1" type="ORF">SAMN02745751_02162</name>
</gene>
<organism evidence="1 2">
    <name type="scientific">Dethiosulfatibacter aminovorans DSM 17477</name>
    <dbReference type="NCBI Taxonomy" id="1121476"/>
    <lineage>
        <taxon>Bacteria</taxon>
        <taxon>Bacillati</taxon>
        <taxon>Bacillota</taxon>
        <taxon>Tissierellia</taxon>
        <taxon>Dethiosulfatibacter</taxon>
    </lineage>
</organism>
<evidence type="ECO:0000313" key="2">
    <source>
        <dbReference type="Proteomes" id="UP000184052"/>
    </source>
</evidence>
<keyword evidence="2" id="KW-1185">Reference proteome</keyword>
<dbReference type="EMBL" id="FQZL01000015">
    <property type="protein sequence ID" value="SHJ27973.1"/>
    <property type="molecule type" value="Genomic_DNA"/>
</dbReference>
<dbReference type="AlphaFoldDB" id="A0A1M6I0H6"/>
<protein>
    <submittedName>
        <fullName evidence="1">CxxH/CxxC protein, BA_5709 family</fullName>
    </submittedName>
</protein>
<dbReference type="NCBIfam" id="TIGR04129">
    <property type="entry name" value="CxxH_BA5709"/>
    <property type="match status" value="1"/>
</dbReference>
<accession>A0A1M6I0H6</accession>
<dbReference type="Proteomes" id="UP000184052">
    <property type="component" value="Unassembled WGS sequence"/>
</dbReference>
<sequence length="55" mass="6371">MNKEIFSCEEHIDMAIDDYVNFNGEAPEVLRHSGNKCKYCSNDAVYIVKQPEDFI</sequence>
<dbReference type="RefSeq" id="WP_245819856.1">
    <property type="nucleotide sequence ID" value="NZ_FQZL01000015.1"/>
</dbReference>
<proteinExistence type="predicted"/>